<dbReference type="PANTHER" id="PTHR37012:SF2">
    <property type="entry name" value="BZIP DOMAIN-CONTAINING PROTEIN-RELATED"/>
    <property type="match status" value="1"/>
</dbReference>
<dbReference type="OrthoDB" id="2985014at2759"/>
<feature type="coiled-coil region" evidence="1">
    <location>
        <begin position="50"/>
        <end position="91"/>
    </location>
</feature>
<evidence type="ECO:0000313" key="3">
    <source>
        <dbReference type="EMBL" id="PSN71461.1"/>
    </source>
</evidence>
<dbReference type="AlphaFoldDB" id="A0A2T2P1C1"/>
<evidence type="ECO:0008006" key="5">
    <source>
        <dbReference type="Google" id="ProtNLM"/>
    </source>
</evidence>
<accession>A0A2T2P1C1</accession>
<dbReference type="Gene3D" id="1.20.5.170">
    <property type="match status" value="1"/>
</dbReference>
<dbReference type="PANTHER" id="PTHR37012">
    <property type="entry name" value="B-ZIP TRANSCRIPTION FACTOR (EUROFUNG)-RELATED"/>
    <property type="match status" value="1"/>
</dbReference>
<evidence type="ECO:0000256" key="2">
    <source>
        <dbReference type="SAM" id="MobiDB-lite"/>
    </source>
</evidence>
<sequence length="477" mass="53200">MHISPSITRPPGSFAANEHSLRGSLGSVIMDRSVANLTTEQLYRKRAFDRANQRASRARKKSRISELEEEVADLKRRLVQSEDLVKRLQKNETALRDVISSACSSLQTIDAASTQPPIPSPPVSTPAATSVSDEFVSTTQATASPSVNLDSALSPPSALAPGLSPDSLAGSPNDGVRSLSLRDENTGLTLGLPLPTDFDNCWNESFPLDMTTTDAFSLSFMDLLNPIGDTWSPTDLEMPSLEDPKPIPQWERLPLHIGPMCRLDEVLLGLLESSRQHIQSSGPIAEFSQPAFPSIRSLLNPETQSEQSPISNAIGQHGRITMEIPSLPAKIGMMYNMCVLLRWLISPTKRNYEALPEYLRPREIQLTVPHPIWIDVWAWPEAREQMIRHMDWSEFPLLRELANKANSINWPYGQSNIFSALSPTELRLNPVFENHIRQIKYWTLGSTVSDRFPFMKCIPTAVIHEQHSNDEPEEVTV</sequence>
<evidence type="ECO:0000256" key="1">
    <source>
        <dbReference type="SAM" id="Coils"/>
    </source>
</evidence>
<dbReference type="InterPro" id="IPR021833">
    <property type="entry name" value="DUF3425"/>
</dbReference>
<dbReference type="Pfam" id="PF11905">
    <property type="entry name" value="DUF3425"/>
    <property type="match status" value="1"/>
</dbReference>
<evidence type="ECO:0000313" key="4">
    <source>
        <dbReference type="Proteomes" id="UP000240883"/>
    </source>
</evidence>
<dbReference type="EMBL" id="KZ678131">
    <property type="protein sequence ID" value="PSN71461.1"/>
    <property type="molecule type" value="Genomic_DNA"/>
</dbReference>
<keyword evidence="1" id="KW-0175">Coiled coil</keyword>
<feature type="compositionally biased region" description="Polar residues" evidence="2">
    <location>
        <begin position="135"/>
        <end position="148"/>
    </location>
</feature>
<gene>
    <name evidence="3" type="ORF">BS50DRAFT_674003</name>
</gene>
<protein>
    <recommendedName>
        <fullName evidence="5">BZIP domain-containing protein</fullName>
    </recommendedName>
</protein>
<reference evidence="3 4" key="1">
    <citation type="journal article" date="2018" name="Front. Microbiol.">
        <title>Genome-Wide Analysis of Corynespora cassiicola Leaf Fall Disease Putative Effectors.</title>
        <authorList>
            <person name="Lopez D."/>
            <person name="Ribeiro S."/>
            <person name="Label P."/>
            <person name="Fumanal B."/>
            <person name="Venisse J.S."/>
            <person name="Kohler A."/>
            <person name="de Oliveira R.R."/>
            <person name="Labutti K."/>
            <person name="Lipzen A."/>
            <person name="Lail K."/>
            <person name="Bauer D."/>
            <person name="Ohm R.A."/>
            <person name="Barry K.W."/>
            <person name="Spatafora J."/>
            <person name="Grigoriev I.V."/>
            <person name="Martin F.M."/>
            <person name="Pujade-Renaud V."/>
        </authorList>
    </citation>
    <scope>NUCLEOTIDE SEQUENCE [LARGE SCALE GENOMIC DNA]</scope>
    <source>
        <strain evidence="3 4">Philippines</strain>
    </source>
</reference>
<dbReference type="Proteomes" id="UP000240883">
    <property type="component" value="Unassembled WGS sequence"/>
</dbReference>
<organism evidence="3 4">
    <name type="scientific">Corynespora cassiicola Philippines</name>
    <dbReference type="NCBI Taxonomy" id="1448308"/>
    <lineage>
        <taxon>Eukaryota</taxon>
        <taxon>Fungi</taxon>
        <taxon>Dikarya</taxon>
        <taxon>Ascomycota</taxon>
        <taxon>Pezizomycotina</taxon>
        <taxon>Dothideomycetes</taxon>
        <taxon>Pleosporomycetidae</taxon>
        <taxon>Pleosporales</taxon>
        <taxon>Corynesporascaceae</taxon>
        <taxon>Corynespora</taxon>
    </lineage>
</organism>
<feature type="region of interest" description="Disordered" evidence="2">
    <location>
        <begin position="111"/>
        <end position="180"/>
    </location>
</feature>
<dbReference type="CDD" id="cd14688">
    <property type="entry name" value="bZIP_YAP"/>
    <property type="match status" value="1"/>
</dbReference>
<name>A0A2T2P1C1_CORCC</name>
<feature type="compositionally biased region" description="Low complexity" evidence="2">
    <location>
        <begin position="149"/>
        <end position="169"/>
    </location>
</feature>
<keyword evidence="4" id="KW-1185">Reference proteome</keyword>
<dbReference type="STRING" id="1448308.A0A2T2P1C1"/>
<proteinExistence type="predicted"/>